<dbReference type="RefSeq" id="WP_344443858.1">
    <property type="nucleotide sequence ID" value="NZ_BAAALF010000091.1"/>
</dbReference>
<dbReference type="InterPro" id="IPR011109">
    <property type="entry name" value="DNA_bind_recombinase_dom"/>
</dbReference>
<comment type="caution">
    <text evidence="3">The sequence shown here is derived from an EMBL/GenBank/DDBJ whole genome shotgun (WGS) entry which is preliminary data.</text>
</comment>
<dbReference type="PANTHER" id="PTHR30461">
    <property type="entry name" value="DNA-INVERTASE FROM LAMBDOID PROPHAGE"/>
    <property type="match status" value="1"/>
</dbReference>
<dbReference type="Gene3D" id="3.40.50.1390">
    <property type="entry name" value="Resolvase, N-terminal catalytic domain"/>
    <property type="match status" value="1"/>
</dbReference>
<dbReference type="InterPro" id="IPR050639">
    <property type="entry name" value="SSR_resolvase"/>
</dbReference>
<dbReference type="EMBL" id="BAAALF010000091">
    <property type="protein sequence ID" value="GAA1250513.1"/>
    <property type="molecule type" value="Genomic_DNA"/>
</dbReference>
<dbReference type="InterPro" id="IPR038109">
    <property type="entry name" value="DNA_bind_recomb_sf"/>
</dbReference>
<evidence type="ECO:0000313" key="3">
    <source>
        <dbReference type="EMBL" id="GAA1250513.1"/>
    </source>
</evidence>
<sequence length="591" mass="65263">MSTTADTPPGTPRWRTRLHAGSEQRPTPTAPLRFAFCGRVSTEDNQDPAASRAWQLNRATALIAPHGGQVTAEYFDIGHSRALPWKRRPQSAALLAALASPNRPFDAVVVGEPQRAFYGNQFGNTFPLFTHYNVPLWVPEVGGPIDPDNEAHDMIMSVFGGVSKGERNRIRIRVRSAMAAQTQLEGRFLGGRPPYGYMIIDLGPHPNPAKAADGKRLHGLAPNPATAVIVQRIFSEFLAGKGFFAIAETLTADGIDCPSAHDPARNRHRSGIAWSKGAVRTILTNPRYTGHQVWNKQRKDETLLDIEDVTLGYTTTLRWNAQAQWIVSDRIVHPPLVDDETFAQAQDIINSRTRTATAHGVKRTSNVYHLRGTFICSACGRKMQGNWSHGEAYYRCRFPAEYALANRIQHPRNIYLREKDILGPLDHWLARMFAPHRLDDTIELLAATPDIAPASGHSLRAEEARNTITDCDTKLATYRAALEAGADPALVTQWITQNQATRTRAEADLRTAQLARSTQLTRDDIAALAHAHSDLVMVLAEAEPADRAALYQRLGLILTYDSGKQKVLVEMNLNQHFSGTRGLTVGVRGGT</sequence>
<feature type="domain" description="Recombinase" evidence="2">
    <location>
        <begin position="194"/>
        <end position="355"/>
    </location>
</feature>
<dbReference type="Gene3D" id="3.90.1750.20">
    <property type="entry name" value="Putative Large Serine Recombinase, Chain B, Domain 2"/>
    <property type="match status" value="1"/>
</dbReference>
<keyword evidence="4" id="KW-1185">Reference proteome</keyword>
<feature type="region of interest" description="Disordered" evidence="1">
    <location>
        <begin position="1"/>
        <end position="30"/>
    </location>
</feature>
<dbReference type="Pfam" id="PF00239">
    <property type="entry name" value="Resolvase"/>
    <property type="match status" value="1"/>
</dbReference>
<evidence type="ECO:0000313" key="4">
    <source>
        <dbReference type="Proteomes" id="UP001500037"/>
    </source>
</evidence>
<dbReference type="InterPro" id="IPR025827">
    <property type="entry name" value="Zn_ribbon_recom_dom"/>
</dbReference>
<dbReference type="PANTHER" id="PTHR30461:SF23">
    <property type="entry name" value="DNA RECOMBINASE-RELATED"/>
    <property type="match status" value="1"/>
</dbReference>
<dbReference type="SUPFAM" id="SSF53041">
    <property type="entry name" value="Resolvase-like"/>
    <property type="match status" value="1"/>
</dbReference>
<protein>
    <submittedName>
        <fullName evidence="3">Recombinase family protein</fullName>
    </submittedName>
</protein>
<dbReference type="Proteomes" id="UP001500037">
    <property type="component" value="Unassembled WGS sequence"/>
</dbReference>
<reference evidence="3 4" key="1">
    <citation type="journal article" date="2019" name="Int. J. Syst. Evol. Microbiol.">
        <title>The Global Catalogue of Microorganisms (GCM) 10K type strain sequencing project: providing services to taxonomists for standard genome sequencing and annotation.</title>
        <authorList>
            <consortium name="The Broad Institute Genomics Platform"/>
            <consortium name="The Broad Institute Genome Sequencing Center for Infectious Disease"/>
            <person name="Wu L."/>
            <person name="Ma J."/>
        </authorList>
    </citation>
    <scope>NUCLEOTIDE SEQUENCE [LARGE SCALE GENOMIC DNA]</scope>
    <source>
        <strain evidence="3 4">JCM 13004</strain>
    </source>
</reference>
<dbReference type="SMART" id="SM00857">
    <property type="entry name" value="Resolvase"/>
    <property type="match status" value="1"/>
</dbReference>
<dbReference type="Pfam" id="PF13408">
    <property type="entry name" value="Zn_ribbon_recom"/>
    <property type="match status" value="1"/>
</dbReference>
<dbReference type="PROSITE" id="PS51737">
    <property type="entry name" value="RECOMBINASE_DNA_BIND"/>
    <property type="match status" value="1"/>
</dbReference>
<proteinExistence type="predicted"/>
<dbReference type="Pfam" id="PF07508">
    <property type="entry name" value="Recombinase"/>
    <property type="match status" value="1"/>
</dbReference>
<evidence type="ECO:0000259" key="2">
    <source>
        <dbReference type="PROSITE" id="PS51737"/>
    </source>
</evidence>
<name>A0ABN1WHE7_9ACTN</name>
<dbReference type="InterPro" id="IPR006119">
    <property type="entry name" value="Resolv_N"/>
</dbReference>
<organism evidence="3 4">
    <name type="scientific">Kitasatospora nipponensis</name>
    <dbReference type="NCBI Taxonomy" id="258049"/>
    <lineage>
        <taxon>Bacteria</taxon>
        <taxon>Bacillati</taxon>
        <taxon>Actinomycetota</taxon>
        <taxon>Actinomycetes</taxon>
        <taxon>Kitasatosporales</taxon>
        <taxon>Streptomycetaceae</taxon>
        <taxon>Kitasatospora</taxon>
    </lineage>
</organism>
<evidence type="ECO:0000256" key="1">
    <source>
        <dbReference type="SAM" id="MobiDB-lite"/>
    </source>
</evidence>
<dbReference type="InterPro" id="IPR036162">
    <property type="entry name" value="Resolvase-like_N_sf"/>
</dbReference>
<gene>
    <name evidence="3" type="ORF">GCM10009665_46500</name>
</gene>
<accession>A0ABN1WHE7</accession>